<dbReference type="CDD" id="cd03794">
    <property type="entry name" value="GT4_WbuB-like"/>
    <property type="match status" value="1"/>
</dbReference>
<feature type="domain" description="Glycosyltransferase subfamily 4-like N-terminal" evidence="2">
    <location>
        <begin position="27"/>
        <end position="214"/>
    </location>
</feature>
<dbReference type="InterPro" id="IPR001296">
    <property type="entry name" value="Glyco_trans_1"/>
</dbReference>
<evidence type="ECO:0000259" key="2">
    <source>
        <dbReference type="Pfam" id="PF13579"/>
    </source>
</evidence>
<reference evidence="3" key="1">
    <citation type="submission" date="2016-10" db="EMBL/GenBank/DDBJ databases">
        <title>Sequence of Gallionella enrichment culture.</title>
        <authorList>
            <person name="Poehlein A."/>
            <person name="Muehling M."/>
            <person name="Daniel R."/>
        </authorList>
    </citation>
    <scope>NUCLEOTIDE SEQUENCE</scope>
</reference>
<dbReference type="PANTHER" id="PTHR45947">
    <property type="entry name" value="SULFOQUINOVOSYL TRANSFERASE SQD2"/>
    <property type="match status" value="1"/>
</dbReference>
<name>A0A1J5TE44_9ZZZZ</name>
<dbReference type="SUPFAM" id="SSF53756">
    <property type="entry name" value="UDP-Glycosyltransferase/glycogen phosphorylase"/>
    <property type="match status" value="1"/>
</dbReference>
<protein>
    <submittedName>
        <fullName evidence="3">D-inositol 3-phosphate glycosyltransferase</fullName>
        <ecNumber evidence="3">2.4.1.250</ecNumber>
    </submittedName>
</protein>
<dbReference type="Pfam" id="PF13579">
    <property type="entry name" value="Glyco_trans_4_4"/>
    <property type="match status" value="1"/>
</dbReference>
<dbReference type="GO" id="GO:0102710">
    <property type="term" value="F:D-inositol-3-phosphate glycosyltransferase activity"/>
    <property type="evidence" value="ECO:0007669"/>
    <property type="project" value="UniProtKB-EC"/>
</dbReference>
<dbReference type="AlphaFoldDB" id="A0A1J5TE44"/>
<dbReference type="EC" id="2.4.1.250" evidence="3"/>
<evidence type="ECO:0000259" key="1">
    <source>
        <dbReference type="Pfam" id="PF00534"/>
    </source>
</evidence>
<accession>A0A1J5TE44</accession>
<dbReference type="EMBL" id="MLJW01000001">
    <property type="protein sequence ID" value="OIR19167.1"/>
    <property type="molecule type" value="Genomic_DNA"/>
</dbReference>
<evidence type="ECO:0000313" key="3">
    <source>
        <dbReference type="EMBL" id="OIR19167.1"/>
    </source>
</evidence>
<organism evidence="3">
    <name type="scientific">mine drainage metagenome</name>
    <dbReference type="NCBI Taxonomy" id="410659"/>
    <lineage>
        <taxon>unclassified sequences</taxon>
        <taxon>metagenomes</taxon>
        <taxon>ecological metagenomes</taxon>
    </lineage>
</organism>
<feature type="domain" description="Glycosyl transferase family 1" evidence="1">
    <location>
        <begin position="229"/>
        <end position="394"/>
    </location>
</feature>
<gene>
    <name evidence="3" type="primary">mshA_2</name>
    <name evidence="3" type="ORF">GALL_00460</name>
</gene>
<dbReference type="Gene3D" id="3.40.50.2000">
    <property type="entry name" value="Glycogen Phosphorylase B"/>
    <property type="match status" value="2"/>
</dbReference>
<dbReference type="NCBIfam" id="NF007640">
    <property type="entry name" value="PRK10307.1"/>
    <property type="match status" value="1"/>
</dbReference>
<dbReference type="InterPro" id="IPR028098">
    <property type="entry name" value="Glyco_trans_4-like_N"/>
</dbReference>
<comment type="caution">
    <text evidence="3">The sequence shown here is derived from an EMBL/GenBank/DDBJ whole genome shotgun (WGS) entry which is preliminary data.</text>
</comment>
<dbReference type="Pfam" id="PF00534">
    <property type="entry name" value="Glycos_transf_1"/>
    <property type="match status" value="1"/>
</dbReference>
<dbReference type="PANTHER" id="PTHR45947:SF3">
    <property type="entry name" value="SULFOQUINOVOSYL TRANSFERASE SQD2"/>
    <property type="match status" value="1"/>
</dbReference>
<sequence length="416" mass="46632">MIVWSLSLARNDMRILIVGINYAPELTGIGKYSSEMAEWLAATGHQVRVVTAPPYYPEWRVADGYAAWRYGNESRRGVSVWRCPIWIPARPSGLKRLLHLASFALSSFPVMLRQIFWRPDVIITIEPPLFCAPAAWLCARLSGARAWLHVQDFEVDAAFDLGILKAQWMRRIVSKSESWLMRRFDRVSTISPNMVRRLIQKDVAPERAVLFTNWVDIDAIFPMNAPSAMRQQLGVASGTVVALYSGNMGEKQGLEIVLEAATRLVAEQDVQFVLCGDGAARERLQQKYAGLSNVRWLPLQPLERLNDLLNMADIHLLPQRSGAEDLVMPSKLTGMLASGRPVIATANSGTQIARVLPDCGVLVEPNNIGQFTGAILQLAHNAPKRNEMGKHAREYALAHWAIENVLQEFDKQLREM</sequence>
<dbReference type="InterPro" id="IPR050194">
    <property type="entry name" value="Glycosyltransferase_grp1"/>
</dbReference>
<proteinExistence type="predicted"/>
<keyword evidence="3" id="KW-0808">Transferase</keyword>
<keyword evidence="3" id="KW-0328">Glycosyltransferase</keyword>